<feature type="region of interest" description="Disordered" evidence="1">
    <location>
        <begin position="1"/>
        <end position="20"/>
    </location>
</feature>
<organism evidence="2 3">
    <name type="scientific">Actinocatenispora comari</name>
    <dbReference type="NCBI Taxonomy" id="2807577"/>
    <lineage>
        <taxon>Bacteria</taxon>
        <taxon>Bacillati</taxon>
        <taxon>Actinomycetota</taxon>
        <taxon>Actinomycetes</taxon>
        <taxon>Micromonosporales</taxon>
        <taxon>Micromonosporaceae</taxon>
        <taxon>Actinocatenispora</taxon>
    </lineage>
</organism>
<name>A0A8J4ALF6_9ACTN</name>
<gene>
    <name evidence="2" type="ORF">NUM_68640</name>
</gene>
<evidence type="ECO:0000313" key="2">
    <source>
        <dbReference type="EMBL" id="GIL31610.1"/>
    </source>
</evidence>
<proteinExistence type="predicted"/>
<feature type="compositionally biased region" description="Polar residues" evidence="1">
    <location>
        <begin position="1"/>
        <end position="14"/>
    </location>
</feature>
<dbReference type="EMBL" id="BOPO01000148">
    <property type="protein sequence ID" value="GIL31610.1"/>
    <property type="molecule type" value="Genomic_DNA"/>
</dbReference>
<keyword evidence="3" id="KW-1185">Reference proteome</keyword>
<evidence type="ECO:0000313" key="3">
    <source>
        <dbReference type="Proteomes" id="UP000614996"/>
    </source>
</evidence>
<sequence length="72" mass="7942">MAALYTRSQASISASDAVAGSHSLIRTTPAYPMGESVRECVRRVILPSSKIIIRTYYAKDALRCRITAARIR</sequence>
<dbReference type="AlphaFoldDB" id="A0A8J4ALF6"/>
<protein>
    <submittedName>
        <fullName evidence="2">Uncharacterized protein</fullName>
    </submittedName>
</protein>
<comment type="caution">
    <text evidence="2">The sequence shown here is derived from an EMBL/GenBank/DDBJ whole genome shotgun (WGS) entry which is preliminary data.</text>
</comment>
<accession>A0A8J4ALF6</accession>
<evidence type="ECO:0000256" key="1">
    <source>
        <dbReference type="SAM" id="MobiDB-lite"/>
    </source>
</evidence>
<dbReference type="Proteomes" id="UP000614996">
    <property type="component" value="Unassembled WGS sequence"/>
</dbReference>
<reference evidence="3" key="1">
    <citation type="journal article" date="2021" name="Int. J. Syst. Evol. Microbiol.">
        <title>Actinocatenispora comari sp. nov., an endophytic actinomycete isolated from aerial parts of Comarum salesowianum.</title>
        <authorList>
            <person name="Oyunbileg N."/>
            <person name="Iizaka Y."/>
            <person name="Hamada M."/>
            <person name="Davaapurev B.O."/>
            <person name="Fukumoto A."/>
            <person name="Tsetseg B."/>
            <person name="Kato F."/>
            <person name="Tamura T."/>
            <person name="Batkhuu J."/>
            <person name="Anzai Y."/>
        </authorList>
    </citation>
    <scope>NUCLEOTIDE SEQUENCE [LARGE SCALE GENOMIC DNA]</scope>
    <source>
        <strain evidence="3">NUM-2625</strain>
    </source>
</reference>